<dbReference type="AlphaFoldDB" id="A0A0K1PH09"/>
<evidence type="ECO:0000313" key="4">
    <source>
        <dbReference type="Proteomes" id="UP000055590"/>
    </source>
</evidence>
<dbReference type="OrthoDB" id="9790406at2"/>
<dbReference type="InterPro" id="IPR002545">
    <property type="entry name" value="CheW-lke_dom"/>
</dbReference>
<dbReference type="Gene3D" id="2.40.50.180">
    <property type="entry name" value="CheA-289, Domain 4"/>
    <property type="match status" value="1"/>
</dbReference>
<sequence length="171" mass="18642">MEEQKRSRPSEADRATDDPWGILSRDDDQSFFCMRMLGERYAFDASHALEVIRLGLLTRLPASPSFLPGVFNHRGEVLAVLDLGQLISDKPTSFAHGSRSVIVQAGPWKLALLAEGIEGLIRIRSEDLEPPPSAGSSTAELLSQVGHDDRGAVAILDLRRVVDAARARSLA</sequence>
<proteinExistence type="predicted"/>
<dbReference type="Pfam" id="PF01584">
    <property type="entry name" value="CheW"/>
    <property type="match status" value="1"/>
</dbReference>
<dbReference type="GO" id="GO:0006935">
    <property type="term" value="P:chemotaxis"/>
    <property type="evidence" value="ECO:0007669"/>
    <property type="project" value="InterPro"/>
</dbReference>
<evidence type="ECO:0000259" key="2">
    <source>
        <dbReference type="PROSITE" id="PS50851"/>
    </source>
</evidence>
<dbReference type="EMBL" id="CP012332">
    <property type="protein sequence ID" value="AKU92404.1"/>
    <property type="molecule type" value="Genomic_DNA"/>
</dbReference>
<dbReference type="Proteomes" id="UP000055590">
    <property type="component" value="Chromosome"/>
</dbReference>
<dbReference type="SUPFAM" id="SSF50341">
    <property type="entry name" value="CheW-like"/>
    <property type="match status" value="1"/>
</dbReference>
<accession>A0A0K1PH09</accession>
<dbReference type="PANTHER" id="PTHR22617">
    <property type="entry name" value="CHEMOTAXIS SENSOR HISTIDINE KINASE-RELATED"/>
    <property type="match status" value="1"/>
</dbReference>
<dbReference type="STRING" id="1391653.AKJ08_2791"/>
<dbReference type="GO" id="GO:0005829">
    <property type="term" value="C:cytosol"/>
    <property type="evidence" value="ECO:0007669"/>
    <property type="project" value="TreeGrafter"/>
</dbReference>
<protein>
    <submittedName>
        <fullName evidence="3">Positive regulator of CheA protein activity (CheW)</fullName>
    </submittedName>
</protein>
<dbReference type="PANTHER" id="PTHR22617:SF43">
    <property type="entry name" value="PROTEIN PILI"/>
    <property type="match status" value="1"/>
</dbReference>
<name>A0A0K1PH09_9BACT</name>
<feature type="compositionally biased region" description="Basic and acidic residues" evidence="1">
    <location>
        <begin position="1"/>
        <end position="17"/>
    </location>
</feature>
<keyword evidence="4" id="KW-1185">Reference proteome</keyword>
<dbReference type="RefSeq" id="WP_082343172.1">
    <property type="nucleotide sequence ID" value="NZ_CP012332.1"/>
</dbReference>
<dbReference type="InterPro" id="IPR039315">
    <property type="entry name" value="CheW"/>
</dbReference>
<dbReference type="KEGG" id="vin:AKJ08_2791"/>
<dbReference type="GO" id="GO:0007165">
    <property type="term" value="P:signal transduction"/>
    <property type="evidence" value="ECO:0007669"/>
    <property type="project" value="InterPro"/>
</dbReference>
<feature type="region of interest" description="Disordered" evidence="1">
    <location>
        <begin position="1"/>
        <end position="21"/>
    </location>
</feature>
<dbReference type="Gene3D" id="2.30.30.40">
    <property type="entry name" value="SH3 Domains"/>
    <property type="match status" value="1"/>
</dbReference>
<evidence type="ECO:0000313" key="3">
    <source>
        <dbReference type="EMBL" id="AKU92404.1"/>
    </source>
</evidence>
<dbReference type="SMART" id="SM00260">
    <property type="entry name" value="CheW"/>
    <property type="match status" value="1"/>
</dbReference>
<dbReference type="InterPro" id="IPR036061">
    <property type="entry name" value="CheW-like_dom_sf"/>
</dbReference>
<gene>
    <name evidence="3" type="ORF">AKJ08_2791</name>
</gene>
<reference evidence="3 4" key="1">
    <citation type="submission" date="2015-08" db="EMBL/GenBank/DDBJ databases">
        <authorList>
            <person name="Babu N.S."/>
            <person name="Beckwith C.J."/>
            <person name="Beseler K.G."/>
            <person name="Brison A."/>
            <person name="Carone J.V."/>
            <person name="Caskin T.P."/>
            <person name="Diamond M."/>
            <person name="Durham M.E."/>
            <person name="Foxe J.M."/>
            <person name="Go M."/>
            <person name="Henderson B.A."/>
            <person name="Jones I.B."/>
            <person name="McGettigan J.A."/>
            <person name="Micheletti S.J."/>
            <person name="Nasrallah M.E."/>
            <person name="Ortiz D."/>
            <person name="Piller C.R."/>
            <person name="Privatt S.R."/>
            <person name="Schneider S.L."/>
            <person name="Sharp S."/>
            <person name="Smith T.C."/>
            <person name="Stanton J.D."/>
            <person name="Ullery H.E."/>
            <person name="Wilson R.J."/>
            <person name="Serrano M.G."/>
            <person name="Buck G."/>
            <person name="Lee V."/>
            <person name="Wang Y."/>
            <person name="Carvalho R."/>
            <person name="Voegtly L."/>
            <person name="Shi R."/>
            <person name="Duckworth R."/>
            <person name="Johnson A."/>
            <person name="Loviza R."/>
            <person name="Walstead R."/>
            <person name="Shah Z."/>
            <person name="Kiflezghi M."/>
            <person name="Wade K."/>
            <person name="Ball S.L."/>
            <person name="Bradley K.W."/>
            <person name="Asai D.J."/>
            <person name="Bowman C.A."/>
            <person name="Russell D.A."/>
            <person name="Pope W.H."/>
            <person name="Jacobs-Sera D."/>
            <person name="Hendrix R.W."/>
            <person name="Hatfull G.F."/>
        </authorList>
    </citation>
    <scope>NUCLEOTIDE SEQUENCE [LARGE SCALE GENOMIC DNA]</scope>
    <source>
        <strain evidence="3 4">DSM 27710</strain>
    </source>
</reference>
<dbReference type="PROSITE" id="PS50851">
    <property type="entry name" value="CHEW"/>
    <property type="match status" value="1"/>
</dbReference>
<organism evidence="3 4">
    <name type="scientific">Vulgatibacter incomptus</name>
    <dbReference type="NCBI Taxonomy" id="1391653"/>
    <lineage>
        <taxon>Bacteria</taxon>
        <taxon>Pseudomonadati</taxon>
        <taxon>Myxococcota</taxon>
        <taxon>Myxococcia</taxon>
        <taxon>Myxococcales</taxon>
        <taxon>Cystobacterineae</taxon>
        <taxon>Vulgatibacteraceae</taxon>
        <taxon>Vulgatibacter</taxon>
    </lineage>
</organism>
<feature type="domain" description="CheW-like" evidence="2">
    <location>
        <begin position="28"/>
        <end position="167"/>
    </location>
</feature>
<evidence type="ECO:0000256" key="1">
    <source>
        <dbReference type="SAM" id="MobiDB-lite"/>
    </source>
</evidence>